<evidence type="ECO:0000313" key="3">
    <source>
        <dbReference type="EMBL" id="WIW70691.1"/>
    </source>
</evidence>
<dbReference type="EMBL" id="CP120678">
    <property type="protein sequence ID" value="WIW70691.1"/>
    <property type="molecule type" value="Genomic_DNA"/>
</dbReference>
<dbReference type="KEGG" id="sgbi:P3F81_12555"/>
<dbReference type="AlphaFoldDB" id="A0A9Y2AIL8"/>
<dbReference type="Proteomes" id="UP001243623">
    <property type="component" value="Chromosome"/>
</dbReference>
<feature type="transmembrane region" description="Helical" evidence="1">
    <location>
        <begin position="244"/>
        <end position="264"/>
    </location>
</feature>
<feature type="transmembrane region" description="Helical" evidence="1">
    <location>
        <begin position="140"/>
        <end position="166"/>
    </location>
</feature>
<accession>A0A9Y2AIL8</accession>
<feature type="transmembrane region" description="Helical" evidence="1">
    <location>
        <begin position="356"/>
        <end position="385"/>
    </location>
</feature>
<proteinExistence type="predicted"/>
<sequence>MKSLTTLRNPDNLKALIKFILFSGFGLFMFMFPMPGQESFATPISLITDLTDQYLQKTTPYLLLLIITIAVLGIFIAKLFRPTILTEKLWLKDLFFVDNWIMITKIIALIVTLCVMFDIGPEIIRSEDNGATMVGLAKTLIAIAITLSFILPFLTDCGIMEFVGVLLKPLIRPLFHVPGRASVDLIASWLASSNTAVLITANQYNSNYYTKREAATIMTNFSLVSIPFCLVVAQTLNLAHIFPLLYLTITGIGIFLAIIGVRLYPLKNIADTYCHGAGEKLNEEVPEDTKLFHWALSAAIDRAKNFRLSKAFCDGLKMTIGIVLDIIPIVVAWGTIGSLLVNCTPIFYWLSYPMGLYLQLLGVSEAFTIAPATLVGFIDMFIPALIMPSDLSEQGKFIVGVLSLVQIIYMTEVGSIIVKSNVGLGIKHLFIIFLQRTIIAIPIVVLISKLI</sequence>
<organism evidence="3 4">
    <name type="scientific">Selenobaculum gibii</name>
    <dbReference type="NCBI Taxonomy" id="3054208"/>
    <lineage>
        <taxon>Bacteria</taxon>
        <taxon>Bacillati</taxon>
        <taxon>Bacillota</taxon>
        <taxon>Negativicutes</taxon>
        <taxon>Selenomonadales</taxon>
        <taxon>Selenomonadaceae</taxon>
        <taxon>Selenobaculum</taxon>
    </lineage>
</organism>
<feature type="transmembrane region" description="Helical" evidence="1">
    <location>
        <begin position="217"/>
        <end position="238"/>
    </location>
</feature>
<protein>
    <submittedName>
        <fullName evidence="3">Nucleoside recognition domain-containing protein</fullName>
    </submittedName>
</protein>
<feature type="transmembrane region" description="Helical" evidence="1">
    <location>
        <begin position="429"/>
        <end position="447"/>
    </location>
</feature>
<gene>
    <name evidence="3" type="ORF">P3F81_12555</name>
</gene>
<keyword evidence="1" id="KW-0812">Transmembrane</keyword>
<name>A0A9Y2AIL8_9FIRM</name>
<evidence type="ECO:0000256" key="1">
    <source>
        <dbReference type="SAM" id="Phobius"/>
    </source>
</evidence>
<reference evidence="3" key="1">
    <citation type="submission" date="2023-03" db="EMBL/GenBank/DDBJ databases">
        <title>Selenobaculum gbiensis gen. nov. sp. nov., a new bacterium isolated from the gut microbiota of IBD patient.</title>
        <authorList>
            <person name="Yeo S."/>
            <person name="Park H."/>
            <person name="Huh C.S."/>
        </authorList>
    </citation>
    <scope>NUCLEOTIDE SEQUENCE</scope>
    <source>
        <strain evidence="3">ICN-92133</strain>
    </source>
</reference>
<feature type="transmembrane region" description="Helical" evidence="1">
    <location>
        <begin position="326"/>
        <end position="350"/>
    </location>
</feature>
<keyword evidence="4" id="KW-1185">Reference proteome</keyword>
<keyword evidence="1" id="KW-0472">Membrane</keyword>
<dbReference type="Pfam" id="PF07670">
    <property type="entry name" value="Gate"/>
    <property type="match status" value="1"/>
</dbReference>
<evidence type="ECO:0000313" key="4">
    <source>
        <dbReference type="Proteomes" id="UP001243623"/>
    </source>
</evidence>
<keyword evidence="1" id="KW-1133">Transmembrane helix</keyword>
<feature type="transmembrane region" description="Helical" evidence="1">
    <location>
        <begin position="100"/>
        <end position="119"/>
    </location>
</feature>
<feature type="domain" description="Nucleoside transporter/FeoB GTPase Gate" evidence="2">
    <location>
        <begin position="138"/>
        <end position="237"/>
    </location>
</feature>
<evidence type="ECO:0000259" key="2">
    <source>
        <dbReference type="Pfam" id="PF07670"/>
    </source>
</evidence>
<dbReference type="InterPro" id="IPR011642">
    <property type="entry name" value="Gate_dom"/>
</dbReference>
<feature type="transmembrane region" description="Helical" evidence="1">
    <location>
        <begin position="397"/>
        <end position="417"/>
    </location>
</feature>
<feature type="transmembrane region" description="Helical" evidence="1">
    <location>
        <begin position="15"/>
        <end position="32"/>
    </location>
</feature>
<dbReference type="RefSeq" id="WP_147669487.1">
    <property type="nucleotide sequence ID" value="NZ_CP120678.1"/>
</dbReference>
<feature type="transmembrane region" description="Helical" evidence="1">
    <location>
        <begin position="61"/>
        <end position="80"/>
    </location>
</feature>